<evidence type="ECO:0000313" key="2">
    <source>
        <dbReference type="EMBL" id="SDR33778.1"/>
    </source>
</evidence>
<name>A0ABY0TXB2_9PSED</name>
<evidence type="ECO:0000313" key="3">
    <source>
        <dbReference type="Proteomes" id="UP000198740"/>
    </source>
</evidence>
<keyword evidence="3" id="KW-1185">Reference proteome</keyword>
<evidence type="ECO:0000256" key="1">
    <source>
        <dbReference type="SAM" id="MobiDB-lite"/>
    </source>
</evidence>
<gene>
    <name evidence="2" type="ORF">SAMN04490186_5294</name>
</gene>
<dbReference type="EMBL" id="FNKM01000002">
    <property type="protein sequence ID" value="SDR33778.1"/>
    <property type="molecule type" value="Genomic_DNA"/>
</dbReference>
<reference evidence="2 3" key="1">
    <citation type="submission" date="2016-10" db="EMBL/GenBank/DDBJ databases">
        <authorList>
            <person name="Varghese N."/>
            <person name="Submissions S."/>
        </authorList>
    </citation>
    <scope>NUCLEOTIDE SEQUENCE [LARGE SCALE GENOMIC DNA]</scope>
    <source>
        <strain evidence="2 3">BS2976</strain>
    </source>
</reference>
<organism evidence="2 3">
    <name type="scientific">Pseudomonas grimontii</name>
    <dbReference type="NCBI Taxonomy" id="129847"/>
    <lineage>
        <taxon>Bacteria</taxon>
        <taxon>Pseudomonadati</taxon>
        <taxon>Pseudomonadota</taxon>
        <taxon>Gammaproteobacteria</taxon>
        <taxon>Pseudomonadales</taxon>
        <taxon>Pseudomonadaceae</taxon>
        <taxon>Pseudomonas</taxon>
    </lineage>
</organism>
<dbReference type="Proteomes" id="UP000198740">
    <property type="component" value="Unassembled WGS sequence"/>
</dbReference>
<comment type="caution">
    <text evidence="2">The sequence shown here is derived from an EMBL/GenBank/DDBJ whole genome shotgun (WGS) entry which is preliminary data.</text>
</comment>
<feature type="region of interest" description="Disordered" evidence="1">
    <location>
        <begin position="10"/>
        <end position="29"/>
    </location>
</feature>
<proteinExistence type="predicted"/>
<sequence length="109" mass="11789">MLDRIFNLLSSPPTPSDQTYSQNFDSMHSAAPRGADGRIHFDHCHPRRSCRPPPSCNAVLPQPAKKGGFLSKLFGGIGNALSNIFKPITSAISGIASFFSNLNPFKGLF</sequence>
<accession>A0ABY0TXB2</accession>
<feature type="compositionally biased region" description="Polar residues" evidence="1">
    <location>
        <begin position="10"/>
        <end position="26"/>
    </location>
</feature>
<protein>
    <submittedName>
        <fullName evidence="2">Uncharacterized protein</fullName>
    </submittedName>
</protein>